<dbReference type="SUPFAM" id="SSF48452">
    <property type="entry name" value="TPR-like"/>
    <property type="match status" value="1"/>
</dbReference>
<dbReference type="PROSITE" id="PS51257">
    <property type="entry name" value="PROKAR_LIPOPROTEIN"/>
    <property type="match status" value="1"/>
</dbReference>
<keyword evidence="9" id="KW-1185">Reference proteome</keyword>
<keyword evidence="3" id="KW-0732">Signal</keyword>
<dbReference type="EMBL" id="RBEE01000002">
    <property type="protein sequence ID" value="RNL56642.1"/>
    <property type="molecule type" value="Genomic_DNA"/>
</dbReference>
<comment type="caution">
    <text evidence="8">The sequence shown here is derived from an EMBL/GenBank/DDBJ whole genome shotgun (WGS) entry which is preliminary data.</text>
</comment>
<evidence type="ECO:0000256" key="5">
    <source>
        <dbReference type="ARBA" id="ARBA00023237"/>
    </source>
</evidence>
<evidence type="ECO:0000256" key="4">
    <source>
        <dbReference type="ARBA" id="ARBA00023136"/>
    </source>
</evidence>
<dbReference type="InterPro" id="IPR033985">
    <property type="entry name" value="SusD-like_N"/>
</dbReference>
<dbReference type="Gene3D" id="1.25.40.390">
    <property type="match status" value="1"/>
</dbReference>
<dbReference type="InterPro" id="IPR011990">
    <property type="entry name" value="TPR-like_helical_dom_sf"/>
</dbReference>
<dbReference type="OrthoDB" id="993981at2"/>
<evidence type="ECO:0000313" key="8">
    <source>
        <dbReference type="EMBL" id="RNL56642.1"/>
    </source>
</evidence>
<dbReference type="InterPro" id="IPR012944">
    <property type="entry name" value="SusD_RagB_dom"/>
</dbReference>
<keyword evidence="4" id="KW-0472">Membrane</keyword>
<gene>
    <name evidence="8" type="ORF">D7004_01760</name>
</gene>
<feature type="domain" description="SusD-like N-terminal" evidence="7">
    <location>
        <begin position="80"/>
        <end position="217"/>
    </location>
</feature>
<organism evidence="8 9">
    <name type="scientific">Pedobacter jejuensis</name>
    <dbReference type="NCBI Taxonomy" id="1268550"/>
    <lineage>
        <taxon>Bacteria</taxon>
        <taxon>Pseudomonadati</taxon>
        <taxon>Bacteroidota</taxon>
        <taxon>Sphingobacteriia</taxon>
        <taxon>Sphingobacteriales</taxon>
        <taxon>Sphingobacteriaceae</taxon>
        <taxon>Pedobacter</taxon>
    </lineage>
</organism>
<evidence type="ECO:0000256" key="2">
    <source>
        <dbReference type="ARBA" id="ARBA00006275"/>
    </source>
</evidence>
<dbReference type="Proteomes" id="UP000274046">
    <property type="component" value="Unassembled WGS sequence"/>
</dbReference>
<comment type="subcellular location">
    <subcellularLocation>
        <location evidence="1">Cell outer membrane</location>
    </subcellularLocation>
</comment>
<accession>A0A3N0C2I3</accession>
<feature type="domain" description="RagB/SusD" evidence="6">
    <location>
        <begin position="297"/>
        <end position="525"/>
    </location>
</feature>
<dbReference type="GO" id="GO:0009279">
    <property type="term" value="C:cell outer membrane"/>
    <property type="evidence" value="ECO:0007669"/>
    <property type="project" value="UniProtKB-SubCell"/>
</dbReference>
<evidence type="ECO:0000313" key="9">
    <source>
        <dbReference type="Proteomes" id="UP000274046"/>
    </source>
</evidence>
<sequence length="527" mass="58675">MKNKIYFTIALMIGISSFFGCKKDFLDRTPQDKVTLESFFKSEGDLRLATGALYGTPWFDFNDKSVLVLGDALSGNLSRTNFVAYSTFAVNNSDARINEAWRSLYKIIAYCNLNIIYINQNTDASVSAVAKNNAIGELRFLRGTAYFYLVQYFGEIPIITDNRTLAEQPQVNKHLIKDVYRFIIEDMKFAAQNLRSVPDKGRVNKWSAEGMLAKIYLTRSGLKDDGTGTGNGQRDVALLDSAKKYAGDVCNNSGLKLLTNYADLFKIENNNNEESLFALQFIASPNAYGLGNSTQGYYAAEGKLTNAGDGYGAANTPSIDIYNKYDVKDLRRKATFMQNGDFYPELLKKDGGYKVTDERPHVKKYVVGTNEDNPGQVYSLSTSSAAYMLRLADVYLIYVEALMGNSATTSNPDAVKYYNLVRARAGVEAKVAPISKADVLVDRQLELAIEGQYWFDLLREHDINPSQTIAKIAAQNRGRLTFNSATNVRVNEDQFSTPTDASFKLPYPLADVSTNPLLSQPAVPYYK</sequence>
<dbReference type="Pfam" id="PF14322">
    <property type="entry name" value="SusD-like_3"/>
    <property type="match status" value="1"/>
</dbReference>
<evidence type="ECO:0000256" key="3">
    <source>
        <dbReference type="ARBA" id="ARBA00022729"/>
    </source>
</evidence>
<protein>
    <submittedName>
        <fullName evidence="8">RagB/SusD family nutrient uptake outer membrane protein</fullName>
    </submittedName>
</protein>
<proteinExistence type="inferred from homology"/>
<keyword evidence="5" id="KW-0998">Cell outer membrane</keyword>
<name>A0A3N0C2I3_9SPHI</name>
<dbReference type="AlphaFoldDB" id="A0A3N0C2I3"/>
<evidence type="ECO:0000259" key="7">
    <source>
        <dbReference type="Pfam" id="PF14322"/>
    </source>
</evidence>
<evidence type="ECO:0000256" key="1">
    <source>
        <dbReference type="ARBA" id="ARBA00004442"/>
    </source>
</evidence>
<evidence type="ECO:0000259" key="6">
    <source>
        <dbReference type="Pfam" id="PF07980"/>
    </source>
</evidence>
<dbReference type="RefSeq" id="WP_123204153.1">
    <property type="nucleotide sequence ID" value="NZ_RBEE01000002.1"/>
</dbReference>
<dbReference type="Pfam" id="PF07980">
    <property type="entry name" value="SusD_RagB"/>
    <property type="match status" value="1"/>
</dbReference>
<comment type="similarity">
    <text evidence="2">Belongs to the SusD family.</text>
</comment>
<reference evidence="8 9" key="1">
    <citation type="submission" date="2018-10" db="EMBL/GenBank/DDBJ databases">
        <title>Genome sequencing of Pedobacter jejuensis TNB23.</title>
        <authorList>
            <person name="Cho Y.-J."/>
            <person name="Cho A."/>
            <person name="Kim O.-S."/>
        </authorList>
    </citation>
    <scope>NUCLEOTIDE SEQUENCE [LARGE SCALE GENOMIC DNA]</scope>
    <source>
        <strain evidence="8 9">TNB23</strain>
    </source>
</reference>